<protein>
    <submittedName>
        <fullName evidence="9">1517_t:CDS:1</fullName>
    </submittedName>
</protein>
<evidence type="ECO:0000256" key="2">
    <source>
        <dbReference type="ARBA" id="ARBA00004496"/>
    </source>
</evidence>
<feature type="region of interest" description="Disordered" evidence="7">
    <location>
        <begin position="655"/>
        <end position="721"/>
    </location>
</feature>
<feature type="coiled-coil region" evidence="6">
    <location>
        <begin position="722"/>
        <end position="798"/>
    </location>
</feature>
<feature type="compositionally biased region" description="Basic and acidic residues" evidence="7">
    <location>
        <begin position="842"/>
        <end position="862"/>
    </location>
</feature>
<feature type="compositionally biased region" description="Low complexity" evidence="7">
    <location>
        <begin position="553"/>
        <end position="562"/>
    </location>
</feature>
<feature type="region of interest" description="Disordered" evidence="7">
    <location>
        <begin position="594"/>
        <end position="613"/>
    </location>
</feature>
<feature type="compositionally biased region" description="Basic and acidic residues" evidence="7">
    <location>
        <begin position="992"/>
        <end position="1020"/>
    </location>
</feature>
<feature type="compositionally biased region" description="Basic and acidic residues" evidence="7">
    <location>
        <begin position="1140"/>
        <end position="1151"/>
    </location>
</feature>
<feature type="compositionally biased region" description="Polar residues" evidence="7">
    <location>
        <begin position="85"/>
        <end position="96"/>
    </location>
</feature>
<reference evidence="9" key="1">
    <citation type="submission" date="2021-06" db="EMBL/GenBank/DDBJ databases">
        <authorList>
            <person name="Kallberg Y."/>
            <person name="Tangrot J."/>
            <person name="Rosling A."/>
        </authorList>
    </citation>
    <scope>NUCLEOTIDE SEQUENCE</scope>
    <source>
        <strain evidence="9">CL551</strain>
    </source>
</reference>
<comment type="subcellular location">
    <subcellularLocation>
        <location evidence="2">Cytoplasm</location>
    </subcellularLocation>
    <subcellularLocation>
        <location evidence="1">Endomembrane system</location>
        <topology evidence="1">Peripheral membrane protein</topology>
    </subcellularLocation>
</comment>
<feature type="region of interest" description="Disordered" evidence="7">
    <location>
        <begin position="824"/>
        <end position="880"/>
    </location>
</feature>
<feature type="region of interest" description="Disordered" evidence="7">
    <location>
        <begin position="548"/>
        <end position="582"/>
    </location>
</feature>
<feature type="region of interest" description="Disordered" evidence="7">
    <location>
        <begin position="992"/>
        <end position="1024"/>
    </location>
</feature>
<dbReference type="PANTHER" id="PTHR23157">
    <property type="entry name" value="GRIP AND COILED-COIL DOMAIN-CONTAINING PROTEIN 1"/>
    <property type="match status" value="1"/>
</dbReference>
<feature type="region of interest" description="Disordered" evidence="7">
    <location>
        <begin position="1140"/>
        <end position="1179"/>
    </location>
</feature>
<gene>
    <name evidence="9" type="ORF">AMORRO_LOCUS2098</name>
</gene>
<feature type="coiled-coil region" evidence="6">
    <location>
        <begin position="328"/>
        <end position="464"/>
    </location>
</feature>
<keyword evidence="3" id="KW-0963">Cytoplasm</keyword>
<dbReference type="Proteomes" id="UP000789342">
    <property type="component" value="Unassembled WGS sequence"/>
</dbReference>
<evidence type="ECO:0000256" key="6">
    <source>
        <dbReference type="SAM" id="Coils"/>
    </source>
</evidence>
<dbReference type="InterPro" id="IPR000237">
    <property type="entry name" value="GRIP_dom"/>
</dbReference>
<keyword evidence="10" id="KW-1185">Reference proteome</keyword>
<organism evidence="9 10">
    <name type="scientific">Acaulospora morrowiae</name>
    <dbReference type="NCBI Taxonomy" id="94023"/>
    <lineage>
        <taxon>Eukaryota</taxon>
        <taxon>Fungi</taxon>
        <taxon>Fungi incertae sedis</taxon>
        <taxon>Mucoromycota</taxon>
        <taxon>Glomeromycotina</taxon>
        <taxon>Glomeromycetes</taxon>
        <taxon>Diversisporales</taxon>
        <taxon>Acaulosporaceae</taxon>
        <taxon>Acaulospora</taxon>
    </lineage>
</organism>
<feature type="compositionally biased region" description="Polar residues" evidence="7">
    <location>
        <begin position="568"/>
        <end position="582"/>
    </location>
</feature>
<dbReference type="InterPro" id="IPR051952">
    <property type="entry name" value="Golgi-autophagy_related"/>
</dbReference>
<feature type="compositionally biased region" description="Low complexity" evidence="7">
    <location>
        <begin position="683"/>
        <end position="693"/>
    </location>
</feature>
<evidence type="ECO:0000256" key="7">
    <source>
        <dbReference type="SAM" id="MobiDB-lite"/>
    </source>
</evidence>
<dbReference type="PANTHER" id="PTHR23157:SF25">
    <property type="entry name" value="GRIP AND COILED-COIL DOMAIN-CONTAINING PROTEIN 1"/>
    <property type="match status" value="1"/>
</dbReference>
<dbReference type="OrthoDB" id="1926336at2759"/>
<feature type="coiled-coil region" evidence="6">
    <location>
        <begin position="172"/>
        <end position="271"/>
    </location>
</feature>
<proteinExistence type="predicted"/>
<feature type="domain" description="GRIP" evidence="8">
    <location>
        <begin position="1181"/>
        <end position="1229"/>
    </location>
</feature>
<evidence type="ECO:0000259" key="8">
    <source>
        <dbReference type="PROSITE" id="PS50913"/>
    </source>
</evidence>
<dbReference type="EMBL" id="CAJVPV010000858">
    <property type="protein sequence ID" value="CAG8476491.1"/>
    <property type="molecule type" value="Genomic_DNA"/>
</dbReference>
<dbReference type="Pfam" id="PF01465">
    <property type="entry name" value="GRIP"/>
    <property type="match status" value="1"/>
</dbReference>
<keyword evidence="5" id="KW-0472">Membrane</keyword>
<evidence type="ECO:0000256" key="5">
    <source>
        <dbReference type="ARBA" id="ARBA00023136"/>
    </source>
</evidence>
<comment type="caution">
    <text evidence="9">The sequence shown here is derived from an EMBL/GenBank/DDBJ whole genome shotgun (WGS) entry which is preliminary data.</text>
</comment>
<feature type="compositionally biased region" description="Basic and acidic residues" evidence="7">
    <location>
        <begin position="696"/>
        <end position="720"/>
    </location>
</feature>
<evidence type="ECO:0000256" key="3">
    <source>
        <dbReference type="ARBA" id="ARBA00022490"/>
    </source>
</evidence>
<feature type="compositionally biased region" description="Low complexity" evidence="7">
    <location>
        <begin position="863"/>
        <end position="872"/>
    </location>
</feature>
<keyword evidence="4 6" id="KW-0175">Coiled coil</keyword>
<dbReference type="AlphaFoldDB" id="A0A9N8W3Z9"/>
<dbReference type="SMART" id="SM00755">
    <property type="entry name" value="Grip"/>
    <property type="match status" value="1"/>
</dbReference>
<accession>A0A9N8W3Z9</accession>
<sequence length="1253" mass="144913">MVDESPLSLQRKNTIYTEFSTKVRFQNTIVIKNTVFRFAQSSRNKNNTIMFSNFGSLKGRLNKGQFRDKGSNNSGSDQEDHVREVSTTNGSPGGNITSVGGLLPAVRRSLSLTSRTQTSTSLLQQEDSNKIDITIFENEEDDNLISQEKDDAENPLNTKEKLVKQKKYDSRFAELARSYKKLLNEKKAIEKVLKENTHLEGIADVEAFEAHLRNLNMKSEMTQQEIKRITKINDETRRQMEDLRSTQTELIEELKKKVRDQETQIENFHIKDGPVQVDGTNNLMEDDVRRVEVSSDESNTEKVEEVNDKRDVESLDPSEKIGDDNTSLVAKSTRIDELEQKLESIGRNIDNVMMEEVKTKNHELTVKLQQLEAENGSLREEKEKLTQTVQSLKHTHAETLQKSSQEYEKKIESLINTSTSEKEKLEKSIEHISKEHDETVSKVRKELEIKLKETQELKDQNRIALDNKTKEFEKERDAMTKQFDEKLKEARKEIVKEKVLSEEKLSEVDLGEGLSMQKVEASESARWDMERQQWESKVQMLEQAIEQLKKNHNNSSSPPESNMVKGFDTQSDANGNHEISTTLFPEQILKELATAEENQPDKAPLSQELDQNSKENIELIGKVRELSEELQAVKKQVDEKETLIQDMDKQINSLKESITEKSEQLIEISSKPESINERQENGSLSESSSDSNSIAREQDQKYEKPEKAHDELQSHQEPKLDISLASSKISELEDRVKQLLNEIETLVKDKQNLIQDLEIVQKKSNDAHAQLDDEKELNRQLKEKLETKEKNYTLLESDCAQLHVAKTDALEKLSDVESRLKSSIQREKDLQDSLNESKSNIKKRDSEIETLKKQSAEEKEKQNNLLKKSQQKIPSLEKEKKELSDEVERLQGLLKGFEKSAANMKQEISRSNKELDAKLAQISRLETLNEKLNLEKEKYFDQLQVKQAEFESSQSSLEKLQHGSKELEHQLKELEERSQALEEELTTLKKAYKEKSRESDELKTKLEDTNRGNAEKLETLKKHKENYRHGKERIELEMVELKRKVDNETQDMIKQLNAKEQEKNRLIEISLEKENTIKSLQDENLSLKEKMQEIDEKMSILNAEMVNADKKSAKYQELELTFQRSQEEYEKLLEEARMREEEVRKLQKSSERGTPTSPQPPLSPTASRGSNTPMTPTFGAKLEDDVKVDYIRDVVFKFLEHKVQRKALLPVLTTLLKASPEEKRKLEAKYGRLWFMRITSLNDCKHHGFIEFL</sequence>
<evidence type="ECO:0000256" key="1">
    <source>
        <dbReference type="ARBA" id="ARBA00004184"/>
    </source>
</evidence>
<evidence type="ECO:0000313" key="9">
    <source>
        <dbReference type="EMBL" id="CAG8476491.1"/>
    </source>
</evidence>
<name>A0A9N8W3Z9_9GLOM</name>
<dbReference type="PROSITE" id="PS50913">
    <property type="entry name" value="GRIP"/>
    <property type="match status" value="1"/>
</dbReference>
<feature type="region of interest" description="Disordered" evidence="7">
    <location>
        <begin position="62"/>
        <end position="96"/>
    </location>
</feature>
<dbReference type="Gene3D" id="1.10.287.1490">
    <property type="match status" value="1"/>
</dbReference>
<dbReference type="GO" id="GO:0005794">
    <property type="term" value="C:Golgi apparatus"/>
    <property type="evidence" value="ECO:0007669"/>
    <property type="project" value="TreeGrafter"/>
</dbReference>
<evidence type="ECO:0000313" key="10">
    <source>
        <dbReference type="Proteomes" id="UP000789342"/>
    </source>
</evidence>
<evidence type="ECO:0000256" key="4">
    <source>
        <dbReference type="ARBA" id="ARBA00023054"/>
    </source>
</evidence>